<reference evidence="2 3" key="1">
    <citation type="journal article" date="2023" name="Plants (Basel)">
        <title>Bridging the Gap: Combining Genomics and Transcriptomics Approaches to Understand Stylosanthes scabra, an Orphan Legume from the Brazilian Caatinga.</title>
        <authorList>
            <person name="Ferreira-Neto J.R.C."/>
            <person name="da Silva M.D."/>
            <person name="Binneck E."/>
            <person name="de Melo N.F."/>
            <person name="da Silva R.H."/>
            <person name="de Melo A.L.T.M."/>
            <person name="Pandolfi V."/>
            <person name="Bustamante F.O."/>
            <person name="Brasileiro-Vidal A.C."/>
            <person name="Benko-Iseppon A.M."/>
        </authorList>
    </citation>
    <scope>NUCLEOTIDE SEQUENCE [LARGE SCALE GENOMIC DNA]</scope>
    <source>
        <tissue evidence="2">Leaves</tissue>
    </source>
</reference>
<comment type="caution">
    <text evidence="2">The sequence shown here is derived from an EMBL/GenBank/DDBJ whole genome shotgun (WGS) entry which is preliminary data.</text>
</comment>
<name>A0ABU6Z9A2_9FABA</name>
<feature type="region of interest" description="Disordered" evidence="1">
    <location>
        <begin position="1"/>
        <end position="159"/>
    </location>
</feature>
<evidence type="ECO:0000256" key="1">
    <source>
        <dbReference type="SAM" id="MobiDB-lite"/>
    </source>
</evidence>
<feature type="compositionally biased region" description="Polar residues" evidence="1">
    <location>
        <begin position="77"/>
        <end position="93"/>
    </location>
</feature>
<protein>
    <submittedName>
        <fullName evidence="2">Uncharacterized protein</fullName>
    </submittedName>
</protein>
<feature type="compositionally biased region" description="Basic and acidic residues" evidence="1">
    <location>
        <begin position="207"/>
        <end position="233"/>
    </location>
</feature>
<evidence type="ECO:0000313" key="3">
    <source>
        <dbReference type="Proteomes" id="UP001341840"/>
    </source>
</evidence>
<dbReference type="EMBL" id="JASCZI010272007">
    <property type="protein sequence ID" value="MED6219124.1"/>
    <property type="molecule type" value="Genomic_DNA"/>
</dbReference>
<keyword evidence="3" id="KW-1185">Reference proteome</keyword>
<gene>
    <name evidence="2" type="ORF">PIB30_032965</name>
</gene>
<feature type="compositionally biased region" description="Polar residues" evidence="1">
    <location>
        <begin position="235"/>
        <end position="244"/>
    </location>
</feature>
<proteinExistence type="predicted"/>
<organism evidence="2 3">
    <name type="scientific">Stylosanthes scabra</name>
    <dbReference type="NCBI Taxonomy" id="79078"/>
    <lineage>
        <taxon>Eukaryota</taxon>
        <taxon>Viridiplantae</taxon>
        <taxon>Streptophyta</taxon>
        <taxon>Embryophyta</taxon>
        <taxon>Tracheophyta</taxon>
        <taxon>Spermatophyta</taxon>
        <taxon>Magnoliopsida</taxon>
        <taxon>eudicotyledons</taxon>
        <taxon>Gunneridae</taxon>
        <taxon>Pentapetalae</taxon>
        <taxon>rosids</taxon>
        <taxon>fabids</taxon>
        <taxon>Fabales</taxon>
        <taxon>Fabaceae</taxon>
        <taxon>Papilionoideae</taxon>
        <taxon>50 kb inversion clade</taxon>
        <taxon>dalbergioids sensu lato</taxon>
        <taxon>Dalbergieae</taxon>
        <taxon>Pterocarpus clade</taxon>
        <taxon>Stylosanthes</taxon>
    </lineage>
</organism>
<dbReference type="Proteomes" id="UP001341840">
    <property type="component" value="Unassembled WGS sequence"/>
</dbReference>
<sequence>MRKKPDKGKIRSKGGDHYKERQPKWGSHNDNDYSHEAGSRFNALNHNESDKEILMQDMATEIDSQQQEPMHTGPEATETQKPQKTPNYVNQIQKRILKPGAGKNSQAQKKGPPKYGPSSSIRNSKNKSKVAEIQVVSGDKPKDAATTQPSSSRNEDILLRDNMILQDMRRLHQEQIQAFEASKMAAKNLESLVVKNPFLTQNPLFIKKTDPESSSKTMDGDGASKKKPPDIKVGDSNSKSSGANQVRIDQVNDSTRPKAQV</sequence>
<feature type="region of interest" description="Disordered" evidence="1">
    <location>
        <begin position="205"/>
        <end position="261"/>
    </location>
</feature>
<evidence type="ECO:0000313" key="2">
    <source>
        <dbReference type="EMBL" id="MED6219124.1"/>
    </source>
</evidence>
<feature type="compositionally biased region" description="Basic and acidic residues" evidence="1">
    <location>
        <begin position="7"/>
        <end position="38"/>
    </location>
</feature>
<accession>A0ABU6Z9A2</accession>